<dbReference type="Gene3D" id="1.20.150.30">
    <property type="entry name" value="Zincin-like metallopeptidase, N-terminal domain"/>
    <property type="match status" value="1"/>
</dbReference>
<reference evidence="2 3" key="1">
    <citation type="submission" date="2019-09" db="EMBL/GenBank/DDBJ databases">
        <title>Nocardioides panacisoli sp. nov., isolated from the soil of a ginseng field.</title>
        <authorList>
            <person name="Cho C."/>
        </authorList>
    </citation>
    <scope>NUCLEOTIDE SEQUENCE [LARGE SCALE GENOMIC DNA]</scope>
    <source>
        <strain evidence="2 3">BN130099</strain>
    </source>
</reference>
<evidence type="ECO:0000313" key="3">
    <source>
        <dbReference type="Proteomes" id="UP000325003"/>
    </source>
</evidence>
<evidence type="ECO:0000256" key="1">
    <source>
        <dbReference type="SAM" id="MobiDB-lite"/>
    </source>
</evidence>
<organism evidence="2 3">
    <name type="scientific">Nocardioides humilatus</name>
    <dbReference type="NCBI Taxonomy" id="2607660"/>
    <lineage>
        <taxon>Bacteria</taxon>
        <taxon>Bacillati</taxon>
        <taxon>Actinomycetota</taxon>
        <taxon>Actinomycetes</taxon>
        <taxon>Propionibacteriales</taxon>
        <taxon>Nocardioidaceae</taxon>
        <taxon>Nocardioides</taxon>
    </lineage>
</organism>
<dbReference type="InterPro" id="IPR042271">
    <property type="entry name" value="Zinicin_2_N"/>
</dbReference>
<dbReference type="GO" id="GO:0006508">
    <property type="term" value="P:proteolysis"/>
    <property type="evidence" value="ECO:0007669"/>
    <property type="project" value="UniProtKB-KW"/>
</dbReference>
<dbReference type="GO" id="GO:0008237">
    <property type="term" value="F:metallopeptidase activity"/>
    <property type="evidence" value="ECO:0007669"/>
    <property type="project" value="UniProtKB-KW"/>
</dbReference>
<proteinExistence type="predicted"/>
<dbReference type="PANTHER" id="PTHR39420:SF2">
    <property type="entry name" value="HYDROLASE"/>
    <property type="match status" value="1"/>
</dbReference>
<accession>A0A5B1LJU4</accession>
<dbReference type="RefSeq" id="WP_149726465.1">
    <property type="nucleotide sequence ID" value="NZ_VUJV01000001.1"/>
</dbReference>
<dbReference type="PANTHER" id="PTHR39420">
    <property type="match status" value="1"/>
</dbReference>
<dbReference type="Proteomes" id="UP000325003">
    <property type="component" value="Unassembled WGS sequence"/>
</dbReference>
<protein>
    <submittedName>
        <fullName evidence="2">Zinc-dependent metalloprotease</fullName>
    </submittedName>
</protein>
<keyword evidence="2" id="KW-0482">Metalloprotease</keyword>
<dbReference type="SUPFAM" id="SSF55486">
    <property type="entry name" value="Metalloproteases ('zincins'), catalytic domain"/>
    <property type="match status" value="1"/>
</dbReference>
<dbReference type="AlphaFoldDB" id="A0A5B1LJU4"/>
<keyword evidence="2" id="KW-0378">Hydrolase</keyword>
<comment type="caution">
    <text evidence="2">The sequence shown here is derived from an EMBL/GenBank/DDBJ whole genome shotgun (WGS) entry which is preliminary data.</text>
</comment>
<feature type="region of interest" description="Disordered" evidence="1">
    <location>
        <begin position="1"/>
        <end position="29"/>
    </location>
</feature>
<dbReference type="NCBIfam" id="TIGR03624">
    <property type="entry name" value="putative hydrolase"/>
    <property type="match status" value="1"/>
</dbReference>
<keyword evidence="2" id="KW-0645">Protease</keyword>
<name>A0A5B1LJU4_9ACTN</name>
<dbReference type="InterPro" id="IPR018766">
    <property type="entry name" value="Zinicin_2"/>
</dbReference>
<dbReference type="Pfam" id="PF10103">
    <property type="entry name" value="Zincin_2"/>
    <property type="match status" value="1"/>
</dbReference>
<sequence length="462" mass="48871">MANDPVPDPEDDAGSGQPNPFKGTPFEHLFGAGGPLAGMGGLPGMGGLGGAGGLGGMDLGQIFNQFKAMMEPHEGPLNWKMVDDLARAEVAQQPDPSPGTKDQDRVADAVRLADHWLDTATEFPSGVTSTAAWSRAEWVVETRPVWKVLVEPVATRSVSGLSSALPQEMQATAGPLLGIIGQAVGGMLAAQIGQGLGGLAGEVLTASDIGLPLGAPGKAAVVMSNVKAFAEGLDVTEDDVLLYLALREAAHQRLFAHVPWLREHLVGAVTDYAQGLELNVQQMQERIEEQMRGINPMDPSSVQGLLEGGLFEPPVSPQQESALSRLEIALALVEGWVDEVVGVATAERMPAATKLREASRRRRAAGGPAEQTFAALVGLELRPRRLRDASTLWGGLRSRSGPEARDGVWMHPDLLPTASDLDDPLSFRAEATQPDAMSDDVFDEELRKLLDGETGETGETGE</sequence>
<reference evidence="2 3" key="2">
    <citation type="submission" date="2019-09" db="EMBL/GenBank/DDBJ databases">
        <authorList>
            <person name="Jin C."/>
        </authorList>
    </citation>
    <scope>NUCLEOTIDE SEQUENCE [LARGE SCALE GENOMIC DNA]</scope>
    <source>
        <strain evidence="2 3">BN130099</strain>
    </source>
</reference>
<gene>
    <name evidence="2" type="ORF">F0U44_01340</name>
</gene>
<keyword evidence="3" id="KW-1185">Reference proteome</keyword>
<dbReference type="EMBL" id="VUJV01000001">
    <property type="protein sequence ID" value="KAA1421005.1"/>
    <property type="molecule type" value="Genomic_DNA"/>
</dbReference>
<evidence type="ECO:0000313" key="2">
    <source>
        <dbReference type="EMBL" id="KAA1421005.1"/>
    </source>
</evidence>
<feature type="region of interest" description="Disordered" evidence="1">
    <location>
        <begin position="420"/>
        <end position="441"/>
    </location>
</feature>